<keyword evidence="2" id="KW-1185">Reference proteome</keyword>
<organism evidence="1 2">
    <name type="scientific">Vigna angularis var. angularis</name>
    <dbReference type="NCBI Taxonomy" id="157739"/>
    <lineage>
        <taxon>Eukaryota</taxon>
        <taxon>Viridiplantae</taxon>
        <taxon>Streptophyta</taxon>
        <taxon>Embryophyta</taxon>
        <taxon>Tracheophyta</taxon>
        <taxon>Spermatophyta</taxon>
        <taxon>Magnoliopsida</taxon>
        <taxon>eudicotyledons</taxon>
        <taxon>Gunneridae</taxon>
        <taxon>Pentapetalae</taxon>
        <taxon>rosids</taxon>
        <taxon>fabids</taxon>
        <taxon>Fabales</taxon>
        <taxon>Fabaceae</taxon>
        <taxon>Papilionoideae</taxon>
        <taxon>50 kb inversion clade</taxon>
        <taxon>NPAAA clade</taxon>
        <taxon>indigoferoid/millettioid clade</taxon>
        <taxon>Phaseoleae</taxon>
        <taxon>Vigna</taxon>
    </lineage>
</organism>
<dbReference type="AlphaFoldDB" id="A0A0S3QXF2"/>
<accession>A0A0S3QXF2</accession>
<dbReference type="Proteomes" id="UP000291084">
    <property type="component" value="Chromosome 1"/>
</dbReference>
<evidence type="ECO:0000313" key="1">
    <source>
        <dbReference type="EMBL" id="BAT73019.1"/>
    </source>
</evidence>
<name>A0A0S3QXF2_PHAAN</name>
<reference evidence="1 2" key="1">
    <citation type="journal article" date="2015" name="Sci. Rep.">
        <title>The power of single molecule real-time sequencing technology in the de novo assembly of a eukaryotic genome.</title>
        <authorList>
            <person name="Sakai H."/>
            <person name="Naito K."/>
            <person name="Ogiso-Tanaka E."/>
            <person name="Takahashi Y."/>
            <person name="Iseki K."/>
            <person name="Muto C."/>
            <person name="Satou K."/>
            <person name="Teruya K."/>
            <person name="Shiroma A."/>
            <person name="Shimoji M."/>
            <person name="Hirano T."/>
            <person name="Itoh T."/>
            <person name="Kaga A."/>
            <person name="Tomooka N."/>
        </authorList>
    </citation>
    <scope>NUCLEOTIDE SEQUENCE [LARGE SCALE GENOMIC DNA]</scope>
    <source>
        <strain evidence="2">cv. Shumari</strain>
    </source>
</reference>
<proteinExistence type="predicted"/>
<protein>
    <submittedName>
        <fullName evidence="1">Uncharacterized protein</fullName>
    </submittedName>
</protein>
<dbReference type="EMBL" id="AP015034">
    <property type="protein sequence ID" value="BAT73019.1"/>
    <property type="molecule type" value="Genomic_DNA"/>
</dbReference>
<evidence type="ECO:0000313" key="2">
    <source>
        <dbReference type="Proteomes" id="UP000291084"/>
    </source>
</evidence>
<gene>
    <name evidence="1" type="primary">Vigan.01G047300</name>
    <name evidence="1" type="ORF">VIGAN_01047300</name>
</gene>
<sequence>MCRSCFSRKNSEIGKRKRSMWIWTLDFEACVLLCPTRSSFYILFSLLPLAHYQLFQKTTKLNKFVQLVP</sequence>